<dbReference type="AlphaFoldDB" id="A0A8H5LHF2"/>
<dbReference type="InterPro" id="IPR000719">
    <property type="entry name" value="Prot_kinase_dom"/>
</dbReference>
<evidence type="ECO:0000313" key="3">
    <source>
        <dbReference type="EMBL" id="KAF5357546.1"/>
    </source>
</evidence>
<dbReference type="InterPro" id="IPR040976">
    <property type="entry name" value="Pkinase_fungal"/>
</dbReference>
<keyword evidence="4" id="KW-1185">Reference proteome</keyword>
<dbReference type="GO" id="GO:0005524">
    <property type="term" value="F:ATP binding"/>
    <property type="evidence" value="ECO:0007669"/>
    <property type="project" value="InterPro"/>
</dbReference>
<organism evidence="3 4">
    <name type="scientific">Collybiopsis confluens</name>
    <dbReference type="NCBI Taxonomy" id="2823264"/>
    <lineage>
        <taxon>Eukaryota</taxon>
        <taxon>Fungi</taxon>
        <taxon>Dikarya</taxon>
        <taxon>Basidiomycota</taxon>
        <taxon>Agaricomycotina</taxon>
        <taxon>Agaricomycetes</taxon>
        <taxon>Agaricomycetidae</taxon>
        <taxon>Agaricales</taxon>
        <taxon>Marasmiineae</taxon>
        <taxon>Omphalotaceae</taxon>
        <taxon>Collybiopsis</taxon>
    </lineage>
</organism>
<feature type="domain" description="Protein kinase" evidence="2">
    <location>
        <begin position="251"/>
        <end position="612"/>
    </location>
</feature>
<name>A0A8H5LHF2_9AGAR</name>
<evidence type="ECO:0000313" key="4">
    <source>
        <dbReference type="Proteomes" id="UP000518752"/>
    </source>
</evidence>
<dbReference type="PROSITE" id="PS50011">
    <property type="entry name" value="PROTEIN_KINASE_DOM"/>
    <property type="match status" value="1"/>
</dbReference>
<dbReference type="Proteomes" id="UP000518752">
    <property type="component" value="Unassembled WGS sequence"/>
</dbReference>
<proteinExistence type="predicted"/>
<comment type="caution">
    <text evidence="3">The sequence shown here is derived from an EMBL/GenBank/DDBJ whole genome shotgun (WGS) entry which is preliminary data.</text>
</comment>
<evidence type="ECO:0000259" key="2">
    <source>
        <dbReference type="PROSITE" id="PS50011"/>
    </source>
</evidence>
<reference evidence="3 4" key="1">
    <citation type="journal article" date="2020" name="ISME J.">
        <title>Uncovering the hidden diversity of litter-decomposition mechanisms in mushroom-forming fungi.</title>
        <authorList>
            <person name="Floudas D."/>
            <person name="Bentzer J."/>
            <person name="Ahren D."/>
            <person name="Johansson T."/>
            <person name="Persson P."/>
            <person name="Tunlid A."/>
        </authorList>
    </citation>
    <scope>NUCLEOTIDE SEQUENCE [LARGE SCALE GENOMIC DNA]</scope>
    <source>
        <strain evidence="3 4">CBS 406.79</strain>
    </source>
</reference>
<evidence type="ECO:0000256" key="1">
    <source>
        <dbReference type="SAM" id="MobiDB-lite"/>
    </source>
</evidence>
<dbReference type="EMBL" id="JAACJN010000236">
    <property type="protein sequence ID" value="KAF5357546.1"/>
    <property type="molecule type" value="Genomic_DNA"/>
</dbReference>
<sequence>MAPRKRKRDALPLEPPAIYPPTTPPLPRNPLPDATSNHVIFKQPHAEAAQDMAGRYERISIKQMMDLLPRGPGGMPKPKYKSLIKVSQIVKEINMYDPFIKALQPYLAPGWELVNSSAHLDVSTGVAQFFGGTEIKPDLSLYAHSRKGKPPTDSSEAEGFGEVKIKFPDDPFPDHTKIAAKDEKATARDTRGQIALYINSIQATQQRTRVFFFFILNDQCRLLCHSRAGTQYTDLFKYTNKPYLHEFFWRLSHGSPAARGHDSTFVRITSSRKSAVKLAREKLNISEKDPLYQISIGDRTLYVGQAFTVTHTFLIGRGTRCFAAYDPTHPRLALLKDCWRHAKYEPEHTIYEQLRDARVSYIPGVLVGGDVTGDLQKTEINGYKLIHYRLVLDILGEPITSATSTYAFCHAISTALVAHQEACNKANLLHRDISVGNIILYEGQGYLIDWERAKLMSGTGANNKDCTGTWPFLSIRLLKDSANKDPEVTHEIRDDLESFVHVMAHVALRYAANALTPAQRLHYTLPFNYANNVPGQSKHDLIRGGYFPFALTTRPFRLLLDQLTEAVNNLYQSQEDLEWVITKQYKNAKVDPAAVDAVIQQVQTQLLSHDWVTGVIDEALKDEAWKSIDNDWGANEIKSPYADDIRAIKKIKNGHEYSQDLSTQRASLSVTDFQ</sequence>
<dbReference type="InterPro" id="IPR011009">
    <property type="entry name" value="Kinase-like_dom_sf"/>
</dbReference>
<gene>
    <name evidence="3" type="ORF">D9757_012357</name>
</gene>
<dbReference type="GO" id="GO:0004672">
    <property type="term" value="F:protein kinase activity"/>
    <property type="evidence" value="ECO:0007669"/>
    <property type="project" value="InterPro"/>
</dbReference>
<feature type="region of interest" description="Disordered" evidence="1">
    <location>
        <begin position="1"/>
        <end position="35"/>
    </location>
</feature>
<dbReference type="SUPFAM" id="SSF56112">
    <property type="entry name" value="Protein kinase-like (PK-like)"/>
    <property type="match status" value="2"/>
</dbReference>
<dbReference type="Gene3D" id="1.10.510.10">
    <property type="entry name" value="Transferase(Phosphotransferase) domain 1"/>
    <property type="match status" value="1"/>
</dbReference>
<dbReference type="PANTHER" id="PTHR38248">
    <property type="entry name" value="FUNK1 6"/>
    <property type="match status" value="1"/>
</dbReference>
<dbReference type="OrthoDB" id="2739948at2759"/>
<protein>
    <recommendedName>
        <fullName evidence="2">Protein kinase domain-containing protein</fullName>
    </recommendedName>
</protein>
<feature type="compositionally biased region" description="Pro residues" evidence="1">
    <location>
        <begin position="13"/>
        <end position="30"/>
    </location>
</feature>
<dbReference type="Pfam" id="PF17667">
    <property type="entry name" value="Pkinase_fungal"/>
    <property type="match status" value="2"/>
</dbReference>
<accession>A0A8H5LHF2</accession>
<dbReference type="PANTHER" id="PTHR38248:SF2">
    <property type="entry name" value="FUNK1 11"/>
    <property type="match status" value="1"/>
</dbReference>